<dbReference type="PANTHER" id="PTHR35279">
    <property type="match status" value="1"/>
</dbReference>
<dbReference type="RefSeq" id="WP_092172523.1">
    <property type="nucleotide sequence ID" value="NZ_FNZH01000002.1"/>
</dbReference>
<evidence type="ECO:0000313" key="1">
    <source>
        <dbReference type="EMBL" id="SEJ20403.1"/>
    </source>
</evidence>
<name>A0A1H6WU92_9BACT</name>
<accession>A0A1H6WU92</accession>
<dbReference type="Gene3D" id="2.115.10.20">
    <property type="entry name" value="Glycosyl hydrolase domain, family 43"/>
    <property type="match status" value="2"/>
</dbReference>
<dbReference type="PROSITE" id="PS51257">
    <property type="entry name" value="PROKAR_LIPOPROTEIN"/>
    <property type="match status" value="1"/>
</dbReference>
<dbReference type="InterPro" id="IPR023296">
    <property type="entry name" value="Glyco_hydro_beta-prop_sf"/>
</dbReference>
<protein>
    <recommendedName>
        <fullName evidence="3">Glycosylase</fullName>
    </recommendedName>
</protein>
<dbReference type="EMBL" id="FNZH01000002">
    <property type="protein sequence ID" value="SEJ20403.1"/>
    <property type="molecule type" value="Genomic_DNA"/>
</dbReference>
<organism evidence="1 2">
    <name type="scientific">Cyclobacterium xiamenense</name>
    <dbReference type="NCBI Taxonomy" id="1297121"/>
    <lineage>
        <taxon>Bacteria</taxon>
        <taxon>Pseudomonadati</taxon>
        <taxon>Bacteroidota</taxon>
        <taxon>Cytophagia</taxon>
        <taxon>Cytophagales</taxon>
        <taxon>Cyclobacteriaceae</taxon>
        <taxon>Cyclobacterium</taxon>
    </lineage>
</organism>
<proteinExistence type="predicted"/>
<sequence>MKHVLIQFAFFVLGLLFFACRSESGDTENGDPAATNPFPKEIISFSPLPDNPIFRGTGEDTWDRKIRERGFILKEEDGYHLWYTGFEGYDPGTILKLGYAFSEDGFHWERSDANPIFEASWVEDMMVWKEGETYYMFAEGKDDIAKMLTSTDKIHWENQGSLDIRKTDGSPLDEGPYGTPSVWVEDGTWHLFYERNDQGIWLATSTDRKVWTNVQDDPVIRMGPETYDQYGLAVNQVIRYQGYYYAFYHGTSLEDWSDWTMNVAVSSDLIHWTKYPQNPITGDNKSSGILVHDGARFRFYTMHPEVVVHFPSE</sequence>
<dbReference type="SUPFAM" id="SSF75005">
    <property type="entry name" value="Arabinanase/levansucrase/invertase"/>
    <property type="match status" value="2"/>
</dbReference>
<dbReference type="Proteomes" id="UP000199403">
    <property type="component" value="Unassembled WGS sequence"/>
</dbReference>
<reference evidence="2" key="1">
    <citation type="submission" date="2016-10" db="EMBL/GenBank/DDBJ databases">
        <authorList>
            <person name="Varghese N."/>
            <person name="Submissions S."/>
        </authorList>
    </citation>
    <scope>NUCLEOTIDE SEQUENCE [LARGE SCALE GENOMIC DNA]</scope>
    <source>
        <strain evidence="2">IBRC-M 10761</strain>
    </source>
</reference>
<keyword evidence="2" id="KW-1185">Reference proteome</keyword>
<dbReference type="STRING" id="1416801.SAMN05192553_102903"/>
<evidence type="ECO:0000313" key="2">
    <source>
        <dbReference type="Proteomes" id="UP000199403"/>
    </source>
</evidence>
<dbReference type="PANTHER" id="PTHR35279:SF1">
    <property type="entry name" value="ARABINANASE_LEVANSUCRASE_INVERTASE"/>
    <property type="match status" value="1"/>
</dbReference>
<dbReference type="OrthoDB" id="2534034at2"/>
<gene>
    <name evidence="1" type="ORF">SAMN05192553_102903</name>
</gene>
<dbReference type="AlphaFoldDB" id="A0A1H6WU92"/>
<evidence type="ECO:0008006" key="3">
    <source>
        <dbReference type="Google" id="ProtNLM"/>
    </source>
</evidence>